<dbReference type="Proteomes" id="UP001521785">
    <property type="component" value="Unassembled WGS sequence"/>
</dbReference>
<protein>
    <submittedName>
        <fullName evidence="2">Uncharacterized protein</fullName>
    </submittedName>
</protein>
<reference evidence="2 3" key="1">
    <citation type="submission" date="2024-02" db="EMBL/GenBank/DDBJ databases">
        <title>De novo assembly and annotation of 12 fungi associated with fruit tree decline syndrome in Ontario, Canada.</title>
        <authorList>
            <person name="Sulman M."/>
            <person name="Ellouze W."/>
            <person name="Ilyukhin E."/>
        </authorList>
    </citation>
    <scope>NUCLEOTIDE SEQUENCE [LARGE SCALE GENOMIC DNA]</scope>
    <source>
        <strain evidence="2 3">M42-189</strain>
    </source>
</reference>
<keyword evidence="3" id="KW-1185">Reference proteome</keyword>
<accession>A0ABR3QLJ6</accession>
<comment type="caution">
    <text evidence="2">The sequence shown here is derived from an EMBL/GenBank/DDBJ whole genome shotgun (WGS) entry which is preliminary data.</text>
</comment>
<evidence type="ECO:0000256" key="1">
    <source>
        <dbReference type="SAM" id="MobiDB-lite"/>
    </source>
</evidence>
<evidence type="ECO:0000313" key="3">
    <source>
        <dbReference type="Proteomes" id="UP001521785"/>
    </source>
</evidence>
<proteinExistence type="predicted"/>
<feature type="region of interest" description="Disordered" evidence="1">
    <location>
        <begin position="554"/>
        <end position="580"/>
    </location>
</feature>
<dbReference type="EMBL" id="JAKJXO020000020">
    <property type="protein sequence ID" value="KAL1592784.1"/>
    <property type="molecule type" value="Genomic_DNA"/>
</dbReference>
<sequence length="580" mass="64170">MASVQPSKADDLSTTQDRTFHDAILGALAIGNGKRKVEQLTDALMSWQGASESSQKPQLLVHVLKHSYDLEPFESRSLKESDHSDFMALKKVCSALEFTLYIAPIKREIVGAVWVDRSRARAFSRSRPDFKNTNAAFVTGVHVDGLTLGGCSEVIVGGAQEQPEGVVVRDREIVQKDVWKERTPEVQVEETPNDSMEAEEFELLHRYSGSALVLVPPHGTTAFAVRRCFLVPSDVVDLGYCEQERFKLDSKALIQLLDEHSNNAREDPTSATAYRSLNQICDLVLDYHSEGPEKLEIAYNEGCRFPAAPEEVLDTVTALAAEFTWASTFERAGKMLVKSNSTGRLTCKLLGRLMSEGPRAHVLDMASKFVFAQSSLRAKFQACDAIKASYDEIEKRHQATGTSSSSGDVAEWRFSHIRQILSEINPGAIRWDNGADIIVKYGRELSDNEFLSRMLTSIGAASGQFKVWEVLKDIAELPFEPIELAGYFDTLLEAAAGSTQKPDDHTAFVVKGLLGFFKKAPSDAITSYCIKALEAHPNLDKEVELKTTLASLKKKRKASEEAEVPQKMAKQEGESARKSK</sequence>
<name>A0ABR3QLJ6_9PLEO</name>
<evidence type="ECO:0000313" key="2">
    <source>
        <dbReference type="EMBL" id="KAL1592784.1"/>
    </source>
</evidence>
<gene>
    <name evidence="2" type="ORF">SLS60_011200</name>
</gene>
<organism evidence="2 3">
    <name type="scientific">Paraconiothyrium brasiliense</name>
    <dbReference type="NCBI Taxonomy" id="300254"/>
    <lineage>
        <taxon>Eukaryota</taxon>
        <taxon>Fungi</taxon>
        <taxon>Dikarya</taxon>
        <taxon>Ascomycota</taxon>
        <taxon>Pezizomycotina</taxon>
        <taxon>Dothideomycetes</taxon>
        <taxon>Pleosporomycetidae</taxon>
        <taxon>Pleosporales</taxon>
        <taxon>Massarineae</taxon>
        <taxon>Didymosphaeriaceae</taxon>
        <taxon>Paraconiothyrium</taxon>
    </lineage>
</organism>
<feature type="compositionally biased region" description="Basic and acidic residues" evidence="1">
    <location>
        <begin position="569"/>
        <end position="580"/>
    </location>
</feature>